<dbReference type="Pfam" id="PF01979">
    <property type="entry name" value="Amidohydro_1"/>
    <property type="match status" value="1"/>
</dbReference>
<feature type="binding site" evidence="11">
    <location>
        <position position="236"/>
    </location>
    <ligand>
        <name>Zn(2+)</name>
        <dbReference type="ChEBI" id="CHEBI:29105"/>
    </ligand>
</feature>
<feature type="binding site" evidence="11">
    <location>
        <position position="215"/>
    </location>
    <ligand>
        <name>Zn(2+)</name>
        <dbReference type="ChEBI" id="CHEBI:29105"/>
    </ligand>
</feature>
<evidence type="ECO:0000256" key="5">
    <source>
        <dbReference type="ARBA" id="ARBA00022801"/>
    </source>
</evidence>
<name>A0AAF0YB94_9TREE</name>
<evidence type="ECO:0000256" key="1">
    <source>
        <dbReference type="ARBA" id="ARBA00010716"/>
    </source>
</evidence>
<keyword evidence="5 8" id="KW-0378">Hydrolase</keyword>
<evidence type="ECO:0000259" key="12">
    <source>
        <dbReference type="Pfam" id="PF01979"/>
    </source>
</evidence>
<dbReference type="EMBL" id="CP086718">
    <property type="protein sequence ID" value="WOO83540.1"/>
    <property type="molecule type" value="Genomic_DNA"/>
</dbReference>
<feature type="binding site" evidence="10">
    <location>
        <position position="154"/>
    </location>
    <ligand>
        <name>substrate</name>
    </ligand>
</feature>
<evidence type="ECO:0000256" key="6">
    <source>
        <dbReference type="ARBA" id="ARBA00023277"/>
    </source>
</evidence>
<keyword evidence="6 8" id="KW-0119">Carbohydrate metabolism</keyword>
<dbReference type="InterPro" id="IPR006680">
    <property type="entry name" value="Amidohydro-rel"/>
</dbReference>
<feature type="binding site" evidence="10">
    <location>
        <begin position="239"/>
        <end position="240"/>
    </location>
    <ligand>
        <name>substrate</name>
    </ligand>
</feature>
<evidence type="ECO:0000256" key="2">
    <source>
        <dbReference type="ARBA" id="ARBA00011899"/>
    </source>
</evidence>
<comment type="similarity">
    <text evidence="1 8">Belongs to the metallo-dependent hydrolases superfamily. NagA family.</text>
</comment>
<dbReference type="GO" id="GO:0006046">
    <property type="term" value="P:N-acetylglucosamine catabolic process"/>
    <property type="evidence" value="ECO:0007669"/>
    <property type="project" value="TreeGrafter"/>
</dbReference>
<keyword evidence="4 11" id="KW-0479">Metal-binding</keyword>
<gene>
    <name evidence="13" type="primary">F59B2.3</name>
    <name evidence="13" type="ORF">LOC62_05G007056</name>
</gene>
<organism evidence="13 14">
    <name type="scientific">Vanrija pseudolonga</name>
    <dbReference type="NCBI Taxonomy" id="143232"/>
    <lineage>
        <taxon>Eukaryota</taxon>
        <taxon>Fungi</taxon>
        <taxon>Dikarya</taxon>
        <taxon>Basidiomycota</taxon>
        <taxon>Agaricomycotina</taxon>
        <taxon>Tremellomycetes</taxon>
        <taxon>Trichosporonales</taxon>
        <taxon>Trichosporonaceae</taxon>
        <taxon>Vanrija</taxon>
    </lineage>
</organism>
<sequence>MSDIIRFTNGYLAQADGTALKADLYISRSTGKIISGQQSYYTTELAPARTIDLQGGLLSPGLIDVQINGAYGVDFSELEDGDAGEAAFLAGLDKVAKRIVETGTTSFVPTIITQKEELYAKLLRLLRPRSTPASAHSLGYHAEGPFLHPDRRGAHNNALLLTASARPPIESFNKVYGPGLDQPGVKMITAAPDVEGVMECVENLVERGVTFSIGHSDASLEVAQAAVDRGANMITHLFNAMPPIHHRDPGVIGLLGDPIREAYYGIIVDGLHSHPNTVRIAYGAAPERCILVTDAQWIMDPNLPDGVHHWREGFSFRKEGLRVVIDGTNTLAGSAIPFDQCVANLSHWAAITLPQALVCATHHPAQMLGGEVGRTKGRLELGMDADLVVFGWDGKVRSTWVMGDEVYRAPDVTQGDTIKPLKEVNGKAEH</sequence>
<dbReference type="SUPFAM" id="SSF51556">
    <property type="entry name" value="Metallo-dependent hydrolases"/>
    <property type="match status" value="1"/>
</dbReference>
<comment type="catalytic activity">
    <reaction evidence="7 8">
        <text>N-acetyl-D-glucosamine 6-phosphate + H2O = D-glucosamine 6-phosphate + acetate</text>
        <dbReference type="Rhea" id="RHEA:22936"/>
        <dbReference type="ChEBI" id="CHEBI:15377"/>
        <dbReference type="ChEBI" id="CHEBI:30089"/>
        <dbReference type="ChEBI" id="CHEBI:57513"/>
        <dbReference type="ChEBI" id="CHEBI:58725"/>
        <dbReference type="EC" id="3.5.1.25"/>
    </reaction>
</comment>
<dbReference type="GO" id="GO:0008448">
    <property type="term" value="F:N-acetylglucosamine-6-phosphate deacetylase activity"/>
    <property type="evidence" value="ECO:0007669"/>
    <property type="project" value="UniProtKB-UniRule"/>
</dbReference>
<feature type="binding site" evidence="10">
    <location>
        <begin position="331"/>
        <end position="333"/>
    </location>
    <ligand>
        <name>substrate</name>
    </ligand>
</feature>
<dbReference type="GO" id="GO:0046872">
    <property type="term" value="F:metal ion binding"/>
    <property type="evidence" value="ECO:0007669"/>
    <property type="project" value="UniProtKB-KW"/>
</dbReference>
<dbReference type="PANTHER" id="PTHR11113">
    <property type="entry name" value="N-ACETYLGLUCOSAMINE-6-PHOSPHATE DEACETYLASE"/>
    <property type="match status" value="1"/>
</dbReference>
<comment type="cofactor">
    <cofactor evidence="11">
        <name>a divalent metal cation</name>
        <dbReference type="ChEBI" id="CHEBI:60240"/>
    </cofactor>
    <text evidence="11">Binds 1 divalent metal cation per subunit.</text>
</comment>
<evidence type="ECO:0000256" key="8">
    <source>
        <dbReference type="PIRNR" id="PIRNR038994"/>
    </source>
</evidence>
<dbReference type="InterPro" id="IPR011059">
    <property type="entry name" value="Metal-dep_hydrolase_composite"/>
</dbReference>
<accession>A0AAF0YB94</accession>
<evidence type="ECO:0000256" key="11">
    <source>
        <dbReference type="PIRSR" id="PIRSR038994-3"/>
    </source>
</evidence>
<dbReference type="GeneID" id="87810231"/>
<evidence type="ECO:0000256" key="7">
    <source>
        <dbReference type="ARBA" id="ARBA00047647"/>
    </source>
</evidence>
<reference evidence="13" key="1">
    <citation type="submission" date="2023-10" db="EMBL/GenBank/DDBJ databases">
        <authorList>
            <person name="Noh H."/>
        </authorList>
    </citation>
    <scope>NUCLEOTIDE SEQUENCE</scope>
    <source>
        <strain evidence="13">DUCC4014</strain>
    </source>
</reference>
<keyword evidence="14" id="KW-1185">Reference proteome</keyword>
<evidence type="ECO:0000256" key="9">
    <source>
        <dbReference type="PIRSR" id="PIRSR038994-1"/>
    </source>
</evidence>
<feature type="active site" description="Proton donor/acceptor" evidence="9">
    <location>
        <position position="294"/>
    </location>
</feature>
<dbReference type="PANTHER" id="PTHR11113:SF14">
    <property type="entry name" value="N-ACETYLGLUCOSAMINE-6-PHOSPHATE DEACETYLASE"/>
    <property type="match status" value="1"/>
</dbReference>
<dbReference type="Proteomes" id="UP000827549">
    <property type="component" value="Chromosome 5"/>
</dbReference>
<dbReference type="SUPFAM" id="SSF51338">
    <property type="entry name" value="Composite domain of metallo-dependent hydrolases"/>
    <property type="match status" value="1"/>
</dbReference>
<dbReference type="PIRSF" id="PIRSF038994">
    <property type="entry name" value="NagA"/>
    <property type="match status" value="1"/>
</dbReference>
<dbReference type="AlphaFoldDB" id="A0AAF0YB94"/>
<evidence type="ECO:0000256" key="3">
    <source>
        <dbReference type="ARBA" id="ARBA00018029"/>
    </source>
</evidence>
<dbReference type="EC" id="3.5.1.25" evidence="2 8"/>
<evidence type="ECO:0000256" key="10">
    <source>
        <dbReference type="PIRSR" id="PIRSR038994-2"/>
    </source>
</evidence>
<dbReference type="InterPro" id="IPR003764">
    <property type="entry name" value="GlcNAc_6-P_deAcase"/>
</dbReference>
<protein>
    <recommendedName>
        <fullName evidence="3 8">N-acetylglucosamine-6-phosphate deacetylase</fullName>
        <ecNumber evidence="2 8">3.5.1.25</ecNumber>
    </recommendedName>
</protein>
<evidence type="ECO:0000313" key="13">
    <source>
        <dbReference type="EMBL" id="WOO83540.1"/>
    </source>
</evidence>
<evidence type="ECO:0000256" key="4">
    <source>
        <dbReference type="ARBA" id="ARBA00022723"/>
    </source>
</evidence>
<dbReference type="InterPro" id="IPR032466">
    <property type="entry name" value="Metal_Hydrolase"/>
</dbReference>
<dbReference type="RefSeq" id="XP_062629566.1">
    <property type="nucleotide sequence ID" value="XM_062773582.1"/>
</dbReference>
<feature type="domain" description="Amidohydrolase-related" evidence="12">
    <location>
        <begin position="58"/>
        <end position="406"/>
    </location>
</feature>
<feature type="binding site" evidence="10">
    <location>
        <position position="247"/>
    </location>
    <ligand>
        <name>substrate</name>
    </ligand>
</feature>
<proteinExistence type="inferred from homology"/>
<feature type="binding site" evidence="10">
    <location>
        <position position="272"/>
    </location>
    <ligand>
        <name>substrate</name>
    </ligand>
</feature>
<dbReference type="Gene3D" id="3.20.20.140">
    <property type="entry name" value="Metal-dependent hydrolases"/>
    <property type="match status" value="1"/>
</dbReference>
<evidence type="ECO:0000313" key="14">
    <source>
        <dbReference type="Proteomes" id="UP000827549"/>
    </source>
</evidence>
<feature type="binding site" evidence="11">
    <location>
        <position position="143"/>
    </location>
    <ligand>
        <name>Zn(2+)</name>
        <dbReference type="ChEBI" id="CHEBI:29105"/>
    </ligand>
</feature>